<dbReference type="GO" id="GO:0005634">
    <property type="term" value="C:nucleus"/>
    <property type="evidence" value="ECO:0007669"/>
    <property type="project" value="TreeGrafter"/>
</dbReference>
<proteinExistence type="predicted"/>
<dbReference type="EMBL" id="OU899034">
    <property type="protein sequence ID" value="CAH1707632.1"/>
    <property type="molecule type" value="Genomic_DNA"/>
</dbReference>
<dbReference type="InterPro" id="IPR052835">
    <property type="entry name" value="Nepro"/>
</dbReference>
<sequence length="270" mass="31404">MLNCCYRIDLPKPKKMKLQATISKEKLDDLHNMCKNIITNQATNDLKKLFDEGALISRMCCKVKKKFRGEKLFRRLKQTTVSIRKLHQLNIAEVIQILLSTFDNGMPTKQACQWVGTRILAALNLINQLQQFSEGIAQLIVKVFQNGQCWLEMNLALAMISRVWILTKSLLKSFSRSYDNFIPLVNQLKMSETKWLPNFELPEYLNNNILEDSQSDSTVELVKNPGSVMSRKPEQEDPIMKKRKRPGKRNRMLQEKHNNTIKVVKKRKIN</sequence>
<feature type="compositionally biased region" description="Basic and acidic residues" evidence="1">
    <location>
        <begin position="231"/>
        <end position="240"/>
    </location>
</feature>
<dbReference type="InterPro" id="IPR027951">
    <property type="entry name" value="Nepro_N"/>
</dbReference>
<evidence type="ECO:0000313" key="3">
    <source>
        <dbReference type="EMBL" id="CAH1707632.1"/>
    </source>
</evidence>
<dbReference type="PANTHER" id="PTHR34761">
    <property type="entry name" value="NUCLEOLUS AND NEURAL PROGENITOR PROTEIN"/>
    <property type="match status" value="1"/>
</dbReference>
<feature type="compositionally biased region" description="Basic residues" evidence="1">
    <location>
        <begin position="241"/>
        <end position="251"/>
    </location>
</feature>
<accession>A0A9P0N7L5</accession>
<evidence type="ECO:0000256" key="1">
    <source>
        <dbReference type="SAM" id="MobiDB-lite"/>
    </source>
</evidence>
<dbReference type="Pfam" id="PF14780">
    <property type="entry name" value="NEPRO_N"/>
    <property type="match status" value="1"/>
</dbReference>
<dbReference type="AlphaFoldDB" id="A0A9P0N7L5"/>
<dbReference type="PANTHER" id="PTHR34761:SF1">
    <property type="entry name" value="NUCLEOLUS AND NEURAL PROGENITOR PROTEIN"/>
    <property type="match status" value="1"/>
</dbReference>
<organism evidence="3 4">
    <name type="scientific">Aphis gossypii</name>
    <name type="common">Cotton aphid</name>
    <dbReference type="NCBI Taxonomy" id="80765"/>
    <lineage>
        <taxon>Eukaryota</taxon>
        <taxon>Metazoa</taxon>
        <taxon>Ecdysozoa</taxon>
        <taxon>Arthropoda</taxon>
        <taxon>Hexapoda</taxon>
        <taxon>Insecta</taxon>
        <taxon>Pterygota</taxon>
        <taxon>Neoptera</taxon>
        <taxon>Paraneoptera</taxon>
        <taxon>Hemiptera</taxon>
        <taxon>Sternorrhyncha</taxon>
        <taxon>Aphidomorpha</taxon>
        <taxon>Aphidoidea</taxon>
        <taxon>Aphididae</taxon>
        <taxon>Aphidini</taxon>
        <taxon>Aphis</taxon>
        <taxon>Aphis</taxon>
    </lineage>
</organism>
<evidence type="ECO:0000259" key="2">
    <source>
        <dbReference type="Pfam" id="PF14780"/>
    </source>
</evidence>
<name>A0A9P0N7L5_APHGO</name>
<dbReference type="Proteomes" id="UP001154329">
    <property type="component" value="Chromosome 1"/>
</dbReference>
<dbReference type="GO" id="GO:0045747">
    <property type="term" value="P:positive regulation of Notch signaling pathway"/>
    <property type="evidence" value="ECO:0007669"/>
    <property type="project" value="TreeGrafter"/>
</dbReference>
<protein>
    <recommendedName>
        <fullName evidence="2">Nucleolus and neural progenitor protein-like N-terminal domain-containing protein</fullName>
    </recommendedName>
</protein>
<gene>
    <name evidence="3" type="ORF">APHIGO_LOCUS87</name>
</gene>
<feature type="domain" description="Nucleolus and neural progenitor protein-like N-terminal" evidence="2">
    <location>
        <begin position="8"/>
        <end position="180"/>
    </location>
</feature>
<reference evidence="3" key="1">
    <citation type="submission" date="2022-02" db="EMBL/GenBank/DDBJ databases">
        <authorList>
            <person name="King R."/>
        </authorList>
    </citation>
    <scope>NUCLEOTIDE SEQUENCE</scope>
</reference>
<keyword evidence="4" id="KW-1185">Reference proteome</keyword>
<reference evidence="3" key="2">
    <citation type="submission" date="2022-10" db="EMBL/GenBank/DDBJ databases">
        <authorList>
            <consortium name="ENA_rothamsted_submissions"/>
            <consortium name="culmorum"/>
            <person name="King R."/>
        </authorList>
    </citation>
    <scope>NUCLEOTIDE SEQUENCE</scope>
</reference>
<evidence type="ECO:0000313" key="4">
    <source>
        <dbReference type="Proteomes" id="UP001154329"/>
    </source>
</evidence>
<feature type="region of interest" description="Disordered" evidence="1">
    <location>
        <begin position="225"/>
        <end position="257"/>
    </location>
</feature>